<sequence>MNRHALPRLALAVALVACFGGPAALAQDDPHDLHQGHGQHAPALPTATDEADVDHSQHRPAAADDSGTDHAAMGHSMDHAGMDHSTMDHSGMDATAAPTQPRVPIPPLTDADRAAAFPELHHTMHHGDGVHGFLLVDRLEAWDGDHGTGQGWELQGWLGGDINRAWLRSEGEREGGETHAADIELLYGRAVSAWWDVVAGVRHDFAPGDSRSWAAVGVQGLAPYMFETQATAYFGESGRVEAVIEVEYELLLTNRLILQPAVEATFTGRDDADRGVASGLSSSEAGLRLRYEFTRRFAPYVGLVHERSHGGTADLRRDAGEPVHDTRWVVGLRTWF</sequence>
<dbReference type="RefSeq" id="WP_036206081.1">
    <property type="nucleotide sequence ID" value="NZ_AVPT01000001.1"/>
</dbReference>
<keyword evidence="2" id="KW-0732">Signal</keyword>
<evidence type="ECO:0000256" key="1">
    <source>
        <dbReference type="SAM" id="MobiDB-lite"/>
    </source>
</evidence>
<dbReference type="GO" id="GO:0006878">
    <property type="term" value="P:intracellular copper ion homeostasis"/>
    <property type="evidence" value="ECO:0007669"/>
    <property type="project" value="InterPro"/>
</dbReference>
<dbReference type="AlphaFoldDB" id="A0A0A0F5G9"/>
<dbReference type="eggNOG" id="COG3667">
    <property type="taxonomic scope" value="Bacteria"/>
</dbReference>
<name>A0A0A0F5G9_9GAMM</name>
<feature type="signal peptide" evidence="2">
    <location>
        <begin position="1"/>
        <end position="26"/>
    </location>
</feature>
<accession>A0A0A0F5G9</accession>
<dbReference type="GO" id="GO:0005507">
    <property type="term" value="F:copper ion binding"/>
    <property type="evidence" value="ECO:0007669"/>
    <property type="project" value="InterPro"/>
</dbReference>
<dbReference type="Proteomes" id="UP000029989">
    <property type="component" value="Unassembled WGS sequence"/>
</dbReference>
<comment type="caution">
    <text evidence="3">The sequence shown here is derived from an EMBL/GenBank/DDBJ whole genome shotgun (WGS) entry which is preliminary data.</text>
</comment>
<dbReference type="OrthoDB" id="9778934at2"/>
<dbReference type="EMBL" id="AVPT01000001">
    <property type="protein sequence ID" value="KGM57623.1"/>
    <property type="molecule type" value="Genomic_DNA"/>
</dbReference>
<protein>
    <submittedName>
        <fullName evidence="3">Copper resistance protein CopB</fullName>
    </submittedName>
</protein>
<evidence type="ECO:0000313" key="3">
    <source>
        <dbReference type="EMBL" id="KGM57623.1"/>
    </source>
</evidence>
<feature type="chain" id="PRO_5001962897" evidence="2">
    <location>
        <begin position="27"/>
        <end position="336"/>
    </location>
</feature>
<feature type="region of interest" description="Disordered" evidence="1">
    <location>
        <begin position="29"/>
        <end position="96"/>
    </location>
</feature>
<organism evidence="3 4">
    <name type="scientific">Lysobacter arseniciresistens ZS79</name>
    <dbReference type="NCBI Taxonomy" id="913325"/>
    <lineage>
        <taxon>Bacteria</taxon>
        <taxon>Pseudomonadati</taxon>
        <taxon>Pseudomonadota</taxon>
        <taxon>Gammaproteobacteria</taxon>
        <taxon>Lysobacterales</taxon>
        <taxon>Lysobacteraceae</taxon>
        <taxon>Novilysobacter</taxon>
    </lineage>
</organism>
<keyword evidence="4" id="KW-1185">Reference proteome</keyword>
<evidence type="ECO:0000256" key="2">
    <source>
        <dbReference type="SAM" id="SignalP"/>
    </source>
</evidence>
<dbReference type="InterPro" id="IPR007939">
    <property type="entry name" value="Cu-R_B_prcur"/>
</dbReference>
<dbReference type="STRING" id="913325.N799_00010"/>
<gene>
    <name evidence="3" type="ORF">N799_00010</name>
</gene>
<proteinExistence type="predicted"/>
<feature type="compositionally biased region" description="Basic and acidic residues" evidence="1">
    <location>
        <begin position="76"/>
        <end position="91"/>
    </location>
</feature>
<reference evidence="3 4" key="1">
    <citation type="journal article" date="2015" name="Stand. Genomic Sci.">
        <title>Genomic information of the arsenic-resistant bacterium Lysobacter arseniciresistens type strain ZS79(T) and comparison of Lysobacter draft genomes.</title>
        <authorList>
            <person name="Liu L."/>
            <person name="Zhang S."/>
            <person name="Luo M."/>
            <person name="Wang G."/>
        </authorList>
    </citation>
    <scope>NUCLEOTIDE SEQUENCE [LARGE SCALE GENOMIC DNA]</scope>
    <source>
        <strain evidence="3 4">ZS79</strain>
    </source>
</reference>
<evidence type="ECO:0000313" key="4">
    <source>
        <dbReference type="Proteomes" id="UP000029989"/>
    </source>
</evidence>
<dbReference type="Pfam" id="PF05275">
    <property type="entry name" value="CopB"/>
    <property type="match status" value="1"/>
</dbReference>
<dbReference type="GO" id="GO:0009279">
    <property type="term" value="C:cell outer membrane"/>
    <property type="evidence" value="ECO:0007669"/>
    <property type="project" value="InterPro"/>
</dbReference>